<keyword evidence="1" id="KW-0472">Membrane</keyword>
<feature type="transmembrane region" description="Helical" evidence="1">
    <location>
        <begin position="286"/>
        <end position="309"/>
    </location>
</feature>
<name>A0A383V603_TETOB</name>
<keyword evidence="1" id="KW-1133">Transmembrane helix</keyword>
<keyword evidence="1" id="KW-0812">Transmembrane</keyword>
<feature type="transmembrane region" description="Helical" evidence="1">
    <location>
        <begin position="27"/>
        <end position="49"/>
    </location>
</feature>
<feature type="transmembrane region" description="Helical" evidence="1">
    <location>
        <begin position="194"/>
        <end position="215"/>
    </location>
</feature>
<evidence type="ECO:0000313" key="3">
    <source>
        <dbReference type="Proteomes" id="UP000256970"/>
    </source>
</evidence>
<sequence>MVWDACAAWILLATTLAGFLNWCQYRTVWLAVQQFAPSFVWLAAWLLLIRHCPRYYKRNRMLLVLLMRCGMLMSEARAAKDGGDAMHLNSILPGSPQLSLLLQMLSTGLVLHTCLEVTAVQLPFAFQIGHILLKLLFACYYKRAEQLLQLARQPQTEQAAKQLLSGWLRFWNQAGWSAVLQHASIISRSCSTTLLFVVVNVTIAALLLWLCYLFSLADVLLWLRQKEDLALSEAAASDARDSSNPSHASIAIGGVRVTVQQLADAQDSAFITALLTGHPSMPVVTLVAHIVIFGCICVGSCMLSQLLVLQLLPRFASAATLDLYCPRLS</sequence>
<dbReference type="EMBL" id="FNXT01000072">
    <property type="protein sequence ID" value="SZX60521.1"/>
    <property type="molecule type" value="Genomic_DNA"/>
</dbReference>
<gene>
    <name evidence="2" type="ORF">BQ4739_LOCUS1060</name>
</gene>
<evidence type="ECO:0000313" key="2">
    <source>
        <dbReference type="EMBL" id="SZX60521.1"/>
    </source>
</evidence>
<evidence type="ECO:0000256" key="1">
    <source>
        <dbReference type="SAM" id="Phobius"/>
    </source>
</evidence>
<protein>
    <submittedName>
        <fullName evidence="2">Uncharacterized protein</fullName>
    </submittedName>
</protein>
<proteinExistence type="predicted"/>
<keyword evidence="3" id="KW-1185">Reference proteome</keyword>
<reference evidence="2 3" key="1">
    <citation type="submission" date="2016-10" db="EMBL/GenBank/DDBJ databases">
        <authorList>
            <person name="Cai Z."/>
        </authorList>
    </citation>
    <scope>NUCLEOTIDE SEQUENCE [LARGE SCALE GENOMIC DNA]</scope>
</reference>
<organism evidence="2 3">
    <name type="scientific">Tetradesmus obliquus</name>
    <name type="common">Green alga</name>
    <name type="synonym">Acutodesmus obliquus</name>
    <dbReference type="NCBI Taxonomy" id="3088"/>
    <lineage>
        <taxon>Eukaryota</taxon>
        <taxon>Viridiplantae</taxon>
        <taxon>Chlorophyta</taxon>
        <taxon>core chlorophytes</taxon>
        <taxon>Chlorophyceae</taxon>
        <taxon>CS clade</taxon>
        <taxon>Sphaeropleales</taxon>
        <taxon>Scenedesmaceae</taxon>
        <taxon>Tetradesmus</taxon>
    </lineage>
</organism>
<accession>A0A383V603</accession>
<dbReference type="AlphaFoldDB" id="A0A383V603"/>
<dbReference type="Proteomes" id="UP000256970">
    <property type="component" value="Unassembled WGS sequence"/>
</dbReference>